<sequence length="261" mass="29789">MANLGQPDTNNNLETLLDLEKSASANKNGVPPKPQKMMPGNGLEFKNLSYGVMKKAEERWEGRLVYMRSPAALSNHLSRFGRHVPDDENNIEYLLDVVKEYDESTTRIDPLVLYHLDGIQPDQVAQTPTRTMTSRANFDKSDYNNDGDEFDNSFEHKSTRTQMQSVPYPKTQVLSTPSLDPYSPSYVESSWDEKKPGEADHGPKFANPWLREVVVLSWRTVLNVVRTPKLFLSREIVLAVMVRTHSVLPFQEPRSSIFPRH</sequence>
<dbReference type="GO" id="GO:0042626">
    <property type="term" value="F:ATPase-coupled transmembrane transporter activity"/>
    <property type="evidence" value="ECO:0007669"/>
    <property type="project" value="TreeGrafter"/>
</dbReference>
<gene>
    <name evidence="7" type="ORF">OIU74_016413</name>
</gene>
<dbReference type="AlphaFoldDB" id="A0A9Q0PGL0"/>
<dbReference type="PANTHER" id="PTHR48041:SF73">
    <property type="entry name" value="ABC TRANSPORTER G FAMILY MEMBER STR"/>
    <property type="match status" value="1"/>
</dbReference>
<keyword evidence="8" id="KW-1185">Reference proteome</keyword>
<keyword evidence="5" id="KW-0472">Membrane</keyword>
<keyword evidence="3" id="KW-0812">Transmembrane</keyword>
<proteinExistence type="predicted"/>
<evidence type="ECO:0000256" key="5">
    <source>
        <dbReference type="ARBA" id="ARBA00023136"/>
    </source>
</evidence>
<evidence type="ECO:0000256" key="4">
    <source>
        <dbReference type="ARBA" id="ARBA00022989"/>
    </source>
</evidence>
<evidence type="ECO:0000256" key="3">
    <source>
        <dbReference type="ARBA" id="ARBA00022692"/>
    </source>
</evidence>
<accession>A0A9Q0PGL0</accession>
<dbReference type="InterPro" id="IPR050352">
    <property type="entry name" value="ABCG_transporters"/>
</dbReference>
<reference evidence="7" key="2">
    <citation type="journal article" date="2023" name="Int. J. Mol. Sci.">
        <title>De Novo Assembly and Annotation of 11 Diverse Shrub Willow (Salix) Genomes Reveals Novel Gene Organization in Sex-Linked Regions.</title>
        <authorList>
            <person name="Hyden B."/>
            <person name="Feng K."/>
            <person name="Yates T.B."/>
            <person name="Jawdy S."/>
            <person name="Cereghino C."/>
            <person name="Smart L.B."/>
            <person name="Muchero W."/>
        </authorList>
    </citation>
    <scope>NUCLEOTIDE SEQUENCE</scope>
    <source>
        <tissue evidence="7">Shoot tip</tissue>
    </source>
</reference>
<reference evidence="7" key="1">
    <citation type="submission" date="2022-11" db="EMBL/GenBank/DDBJ databases">
        <authorList>
            <person name="Hyden B.L."/>
            <person name="Feng K."/>
            <person name="Yates T."/>
            <person name="Jawdy S."/>
            <person name="Smart L.B."/>
            <person name="Muchero W."/>
        </authorList>
    </citation>
    <scope>NUCLEOTIDE SEQUENCE</scope>
    <source>
        <tissue evidence="7">Shoot tip</tissue>
    </source>
</reference>
<dbReference type="Proteomes" id="UP001151752">
    <property type="component" value="Chromosome 15W"/>
</dbReference>
<keyword evidence="4" id="KW-1133">Transmembrane helix</keyword>
<comment type="subcellular location">
    <subcellularLocation>
        <location evidence="1">Membrane</location>
        <topology evidence="1">Multi-pass membrane protein</topology>
    </subcellularLocation>
</comment>
<organism evidence="7 8">
    <name type="scientific">Salix koriyanagi</name>
    <dbReference type="NCBI Taxonomy" id="2511006"/>
    <lineage>
        <taxon>Eukaryota</taxon>
        <taxon>Viridiplantae</taxon>
        <taxon>Streptophyta</taxon>
        <taxon>Embryophyta</taxon>
        <taxon>Tracheophyta</taxon>
        <taxon>Spermatophyta</taxon>
        <taxon>Magnoliopsida</taxon>
        <taxon>eudicotyledons</taxon>
        <taxon>Gunneridae</taxon>
        <taxon>Pentapetalae</taxon>
        <taxon>rosids</taxon>
        <taxon>fabids</taxon>
        <taxon>Malpighiales</taxon>
        <taxon>Salicaceae</taxon>
        <taxon>Saliceae</taxon>
        <taxon>Salix</taxon>
    </lineage>
</organism>
<evidence type="ECO:0000256" key="2">
    <source>
        <dbReference type="ARBA" id="ARBA00022448"/>
    </source>
</evidence>
<comment type="caution">
    <text evidence="7">The sequence shown here is derived from an EMBL/GenBank/DDBJ whole genome shotgun (WGS) entry which is preliminary data.</text>
</comment>
<dbReference type="EMBL" id="JAPFFM010000019">
    <property type="protein sequence ID" value="KAJ6687714.1"/>
    <property type="molecule type" value="Genomic_DNA"/>
</dbReference>
<dbReference type="GO" id="GO:0016020">
    <property type="term" value="C:membrane"/>
    <property type="evidence" value="ECO:0007669"/>
    <property type="project" value="UniProtKB-SubCell"/>
</dbReference>
<name>A0A9Q0PGL0_9ROSI</name>
<protein>
    <submittedName>
        <fullName evidence="7">ABC TRANSPORTER</fullName>
    </submittedName>
</protein>
<evidence type="ECO:0000313" key="7">
    <source>
        <dbReference type="EMBL" id="KAJ6687714.1"/>
    </source>
</evidence>
<evidence type="ECO:0000256" key="6">
    <source>
        <dbReference type="SAM" id="MobiDB-lite"/>
    </source>
</evidence>
<keyword evidence="2" id="KW-0813">Transport</keyword>
<dbReference type="PANTHER" id="PTHR48041">
    <property type="entry name" value="ABC TRANSPORTER G FAMILY MEMBER 28"/>
    <property type="match status" value="1"/>
</dbReference>
<feature type="region of interest" description="Disordered" evidence="6">
    <location>
        <begin position="125"/>
        <end position="179"/>
    </location>
</feature>
<evidence type="ECO:0000313" key="8">
    <source>
        <dbReference type="Proteomes" id="UP001151752"/>
    </source>
</evidence>
<feature type="compositionally biased region" description="Polar residues" evidence="6">
    <location>
        <begin position="125"/>
        <end position="136"/>
    </location>
</feature>
<evidence type="ECO:0000256" key="1">
    <source>
        <dbReference type="ARBA" id="ARBA00004141"/>
    </source>
</evidence>